<evidence type="ECO:0000313" key="12">
    <source>
        <dbReference type="Proteomes" id="UP000037507"/>
    </source>
</evidence>
<evidence type="ECO:0000313" key="11">
    <source>
        <dbReference type="EMBL" id="PVE41365.1"/>
    </source>
</evidence>
<dbReference type="AlphaFoldDB" id="A0A2T7U9J3"/>
<keyword evidence="7" id="KW-0067">ATP-binding</keyword>
<organism evidence="11 12">
    <name type="scientific">Limnohabitans planktonicus II-D5</name>
    <dbReference type="NCBI Taxonomy" id="1293045"/>
    <lineage>
        <taxon>Bacteria</taxon>
        <taxon>Pseudomonadati</taxon>
        <taxon>Pseudomonadota</taxon>
        <taxon>Betaproteobacteria</taxon>
        <taxon>Burkholderiales</taxon>
        <taxon>Comamonadaceae</taxon>
        <taxon>Limnohabitans</taxon>
    </lineage>
</organism>
<proteinExistence type="inferred from homology"/>
<keyword evidence="5" id="KW-0479">Metal-binding</keyword>
<evidence type="ECO:0000256" key="7">
    <source>
        <dbReference type="ARBA" id="ARBA00022840"/>
    </source>
</evidence>
<evidence type="ECO:0000259" key="10">
    <source>
        <dbReference type="Pfam" id="PF01909"/>
    </source>
</evidence>
<dbReference type="Gene3D" id="3.30.460.10">
    <property type="entry name" value="Beta Polymerase, domain 2"/>
    <property type="match status" value="1"/>
</dbReference>
<evidence type="ECO:0000256" key="3">
    <source>
        <dbReference type="ARBA" id="ARBA00022679"/>
    </source>
</evidence>
<comment type="similarity">
    <text evidence="9">Belongs to the MntA antitoxin family.</text>
</comment>
<evidence type="ECO:0000256" key="1">
    <source>
        <dbReference type="ARBA" id="ARBA00001946"/>
    </source>
</evidence>
<keyword evidence="12" id="KW-1185">Reference proteome</keyword>
<reference evidence="11" key="1">
    <citation type="submission" date="2017-04" db="EMBL/GenBank/DDBJ databases">
        <title>Unexpected and diverse lifestyles within the genus Limnohabitans.</title>
        <authorList>
            <person name="Kasalicky V."/>
            <person name="Mehrshad M."/>
            <person name="Andrei S.-A."/>
            <person name="Salcher M."/>
            <person name="Kratochvilova H."/>
            <person name="Simek K."/>
            <person name="Ghai R."/>
        </authorList>
    </citation>
    <scope>NUCLEOTIDE SEQUENCE [LARGE SCALE GENOMIC DNA]</scope>
    <source>
        <strain evidence="11">II-D5</strain>
    </source>
</reference>
<dbReference type="EMBL" id="LFYT02000031">
    <property type="protein sequence ID" value="PVE41365.1"/>
    <property type="molecule type" value="Genomic_DNA"/>
</dbReference>
<comment type="cofactor">
    <cofactor evidence="1">
        <name>Mg(2+)</name>
        <dbReference type="ChEBI" id="CHEBI:18420"/>
    </cofactor>
</comment>
<dbReference type="STRING" id="1293045.H663_14890"/>
<dbReference type="GO" id="GO:0046872">
    <property type="term" value="F:metal ion binding"/>
    <property type="evidence" value="ECO:0007669"/>
    <property type="project" value="UniProtKB-KW"/>
</dbReference>
<evidence type="ECO:0000256" key="2">
    <source>
        <dbReference type="ARBA" id="ARBA00022649"/>
    </source>
</evidence>
<keyword evidence="6" id="KW-0547">Nucleotide-binding</keyword>
<keyword evidence="8" id="KW-0460">Magnesium</keyword>
<dbReference type="RefSeq" id="WP_053174467.1">
    <property type="nucleotide sequence ID" value="NZ_LFYT02000031.1"/>
</dbReference>
<gene>
    <name evidence="11" type="ORF">H663_017510</name>
</gene>
<dbReference type="InterPro" id="IPR002934">
    <property type="entry name" value="Polymerase_NTP_transf_dom"/>
</dbReference>
<feature type="domain" description="Polymerase nucleotidyl transferase" evidence="10">
    <location>
        <begin position="8"/>
        <end position="94"/>
    </location>
</feature>
<keyword evidence="2" id="KW-1277">Toxin-antitoxin system</keyword>
<evidence type="ECO:0000256" key="5">
    <source>
        <dbReference type="ARBA" id="ARBA00022723"/>
    </source>
</evidence>
<dbReference type="PANTHER" id="PTHR33571:SF12">
    <property type="entry name" value="BSL3053 PROTEIN"/>
    <property type="match status" value="1"/>
</dbReference>
<dbReference type="Pfam" id="PF01909">
    <property type="entry name" value="NTP_transf_2"/>
    <property type="match status" value="1"/>
</dbReference>
<evidence type="ECO:0000256" key="6">
    <source>
        <dbReference type="ARBA" id="ARBA00022741"/>
    </source>
</evidence>
<dbReference type="Proteomes" id="UP000037507">
    <property type="component" value="Unassembled WGS sequence"/>
</dbReference>
<comment type="caution">
    <text evidence="11">The sequence shown here is derived from an EMBL/GenBank/DDBJ whole genome shotgun (WGS) entry which is preliminary data.</text>
</comment>
<dbReference type="InterPro" id="IPR043519">
    <property type="entry name" value="NT_sf"/>
</dbReference>
<sequence>MRPSQALSQHRDAVCQAAARYRVANPRVFGSALHGDDIDGSDLDLLVDPLPGTTLFDLGGLQDELQTLLGVSVDVLTPKDLPPKFRDAVMQEARPL</sequence>
<dbReference type="SUPFAM" id="SSF81301">
    <property type="entry name" value="Nucleotidyltransferase"/>
    <property type="match status" value="1"/>
</dbReference>
<evidence type="ECO:0000256" key="8">
    <source>
        <dbReference type="ARBA" id="ARBA00022842"/>
    </source>
</evidence>
<dbReference type="InterPro" id="IPR052038">
    <property type="entry name" value="Type-VII_TA_antitoxin"/>
</dbReference>
<dbReference type="GO" id="GO:0005524">
    <property type="term" value="F:ATP binding"/>
    <property type="evidence" value="ECO:0007669"/>
    <property type="project" value="UniProtKB-KW"/>
</dbReference>
<dbReference type="GO" id="GO:0016779">
    <property type="term" value="F:nucleotidyltransferase activity"/>
    <property type="evidence" value="ECO:0007669"/>
    <property type="project" value="UniProtKB-KW"/>
</dbReference>
<keyword evidence="3" id="KW-0808">Transferase</keyword>
<evidence type="ECO:0000256" key="9">
    <source>
        <dbReference type="ARBA" id="ARBA00038276"/>
    </source>
</evidence>
<dbReference type="OrthoDB" id="561385at2"/>
<protein>
    <submittedName>
        <fullName evidence="11">Nucleotidyltransferase</fullName>
    </submittedName>
</protein>
<accession>A0A2T7U9J3</accession>
<dbReference type="PANTHER" id="PTHR33571">
    <property type="entry name" value="SSL8005 PROTEIN"/>
    <property type="match status" value="1"/>
</dbReference>
<name>A0A2T7U9J3_9BURK</name>
<evidence type="ECO:0000256" key="4">
    <source>
        <dbReference type="ARBA" id="ARBA00022695"/>
    </source>
</evidence>
<dbReference type="CDD" id="cd05403">
    <property type="entry name" value="NT_KNTase_like"/>
    <property type="match status" value="1"/>
</dbReference>
<keyword evidence="4" id="KW-0548">Nucleotidyltransferase</keyword>